<keyword evidence="1" id="KW-0472">Membrane</keyword>
<keyword evidence="1" id="KW-0812">Transmembrane</keyword>
<gene>
    <name evidence="2" type="ORF">B4127_1323</name>
</gene>
<sequence>MIGFIVIPSFIYLFEYFIILMKRDMILKIFYALFSFSSKRKRHPDVECLFVFLILLLVF</sequence>
<organism evidence="2 3">
    <name type="scientific">Bacillus pumilus</name>
    <name type="common">Bacillus mesentericus</name>
    <dbReference type="NCBI Taxonomy" id="1408"/>
    <lineage>
        <taxon>Bacteria</taxon>
        <taxon>Bacillati</taxon>
        <taxon>Bacillota</taxon>
        <taxon>Bacilli</taxon>
        <taxon>Bacillales</taxon>
        <taxon>Bacillaceae</taxon>
        <taxon>Bacillus</taxon>
    </lineage>
</organism>
<reference evidence="2 3" key="1">
    <citation type="submission" date="2014-12" db="EMBL/GenBank/DDBJ databases">
        <title>Draft Genome Sequences of Five Spore-Forming Food Isolates of Bacillus pumilus.</title>
        <authorList>
            <person name="de Jong A."/>
            <person name="van Heel A.J."/>
            <person name="Montalban-Lopez M."/>
            <person name="Krawczyk A.O."/>
            <person name="Berendsen E.M."/>
            <person name="Wells-Bennik M."/>
            <person name="Kuipers O.P."/>
        </authorList>
    </citation>
    <scope>NUCLEOTIDE SEQUENCE [LARGE SCALE GENOMIC DNA]</scope>
    <source>
        <strain evidence="2 3">B4127</strain>
    </source>
</reference>
<proteinExistence type="predicted"/>
<protein>
    <submittedName>
        <fullName evidence="2">Uncharacterized protein</fullName>
    </submittedName>
</protein>
<accession>A0AB34QWB2</accession>
<evidence type="ECO:0000256" key="1">
    <source>
        <dbReference type="SAM" id="Phobius"/>
    </source>
</evidence>
<dbReference type="Proteomes" id="UP000031978">
    <property type="component" value="Unassembled WGS sequence"/>
</dbReference>
<name>A0AB34QWB2_BACPU</name>
<comment type="caution">
    <text evidence="2">The sequence shown here is derived from an EMBL/GenBank/DDBJ whole genome shotgun (WGS) entry which is preliminary data.</text>
</comment>
<dbReference type="EMBL" id="JXCL01000011">
    <property type="protein sequence ID" value="KIL22381.1"/>
    <property type="molecule type" value="Genomic_DNA"/>
</dbReference>
<keyword evidence="1" id="KW-1133">Transmembrane helix</keyword>
<evidence type="ECO:0000313" key="2">
    <source>
        <dbReference type="EMBL" id="KIL22381.1"/>
    </source>
</evidence>
<dbReference type="AlphaFoldDB" id="A0AB34QWB2"/>
<feature type="transmembrane region" description="Helical" evidence="1">
    <location>
        <begin position="6"/>
        <end position="21"/>
    </location>
</feature>
<evidence type="ECO:0000313" key="3">
    <source>
        <dbReference type="Proteomes" id="UP000031978"/>
    </source>
</evidence>